<dbReference type="Gene3D" id="3.40.50.12390">
    <property type="match status" value="1"/>
</dbReference>
<dbReference type="Proteomes" id="UP000076078">
    <property type="component" value="Unassembled WGS sequence"/>
</dbReference>
<dbReference type="AlphaFoldDB" id="A0A151ZD91"/>
<dbReference type="EMBL" id="LODT01000032">
    <property type="protein sequence ID" value="KYQ91901.1"/>
    <property type="molecule type" value="Genomic_DNA"/>
</dbReference>
<evidence type="ECO:0000313" key="3">
    <source>
        <dbReference type="Proteomes" id="UP000076078"/>
    </source>
</evidence>
<feature type="domain" description="Xrn1 N-terminal" evidence="1">
    <location>
        <begin position="2"/>
        <end position="34"/>
    </location>
</feature>
<dbReference type="GO" id="GO:0000956">
    <property type="term" value="P:nuclear-transcribed mRNA catabolic process"/>
    <property type="evidence" value="ECO:0007669"/>
    <property type="project" value="TreeGrafter"/>
</dbReference>
<name>A0A151ZD91_TIELA</name>
<dbReference type="OrthoDB" id="21527at2759"/>
<gene>
    <name evidence="2" type="ORF">DLAC_07138</name>
</gene>
<dbReference type="InterPro" id="IPR004859">
    <property type="entry name" value="Xrn1_N"/>
</dbReference>
<dbReference type="PANTHER" id="PTHR12341">
    <property type="entry name" value="5'-&gt;3' EXORIBONUCLEASE"/>
    <property type="match status" value="1"/>
</dbReference>
<comment type="caution">
    <text evidence="2">The sequence shown here is derived from an EMBL/GenBank/DDBJ whole genome shotgun (WGS) entry which is preliminary data.</text>
</comment>
<accession>A0A151ZD91</accession>
<dbReference type="PANTHER" id="PTHR12341:SF70">
    <property type="entry name" value="XRN1 N-TERMINAL DOMAIN-CONTAINING PROTEIN"/>
    <property type="match status" value="1"/>
</dbReference>
<protein>
    <recommendedName>
        <fullName evidence="1">Xrn1 N-terminal domain-containing protein</fullName>
    </recommendedName>
</protein>
<evidence type="ECO:0000259" key="1">
    <source>
        <dbReference type="Pfam" id="PF03159"/>
    </source>
</evidence>
<sequence length="491" mass="57556">MSKMRPIKSVFLAFDGPAPFAKHHRQRIRRFSKPQSEFNTHHITSGSEFMNQLMKDMEKFIETSLGKRHFSDTAYYLSPSSRHGEAEFKIFQYINENQDLLKTQNHYIISQDSDSIFYALLSPLSNIKILKTSPSGDLVIDIDSLRKKILTQIDPKQNPKQALIDFVLLDIINGSDLLPAIRSTDFLQMWNHYRTGTGCIFNQSDNSLNLKYLNEILSVNIEPGKDWPQSLSHGYHQVREITSSFKSAKADICRDYIFNGHLDKLLENYKYTLGIEKQEEAKLRIFNLSQLFTEDNYDISKFYQGVIWHLKYYLTKCNDFSYRYHFIHGPPLKNLIEYNAVNSRINENCPDRMVNPLNPELFCLSLSNTINCKELVPEMFRPMVEKDVLFQPTVEGLKEWLNPNVLETLTKNYHKYQTTPQPFTPTTKYIFRKDSIQKFTENFEKSPNKFYFQLNQPYNRNFSTSTFRSSPMHHTSIVNMFLLKGLKLIKK</sequence>
<dbReference type="GO" id="GO:0016075">
    <property type="term" value="P:rRNA catabolic process"/>
    <property type="evidence" value="ECO:0007669"/>
    <property type="project" value="TreeGrafter"/>
</dbReference>
<dbReference type="GO" id="GO:0003723">
    <property type="term" value="F:RNA binding"/>
    <property type="evidence" value="ECO:0007669"/>
    <property type="project" value="TreeGrafter"/>
</dbReference>
<evidence type="ECO:0000313" key="2">
    <source>
        <dbReference type="EMBL" id="KYQ91901.1"/>
    </source>
</evidence>
<dbReference type="Pfam" id="PF03159">
    <property type="entry name" value="XRN_N"/>
    <property type="match status" value="2"/>
</dbReference>
<dbReference type="GO" id="GO:0005634">
    <property type="term" value="C:nucleus"/>
    <property type="evidence" value="ECO:0007669"/>
    <property type="project" value="TreeGrafter"/>
</dbReference>
<dbReference type="STRING" id="361077.A0A151ZD91"/>
<reference evidence="2 3" key="1">
    <citation type="submission" date="2015-12" db="EMBL/GenBank/DDBJ databases">
        <title>Dictyostelia acquired genes for synthesis and detection of signals that induce cell-type specialization by lateral gene transfer from prokaryotes.</title>
        <authorList>
            <person name="Gloeckner G."/>
            <person name="Schaap P."/>
        </authorList>
    </citation>
    <scope>NUCLEOTIDE SEQUENCE [LARGE SCALE GENOMIC DNA]</scope>
    <source>
        <strain evidence="2 3">TK</strain>
    </source>
</reference>
<keyword evidence="3" id="KW-1185">Reference proteome</keyword>
<dbReference type="InterPro" id="IPR027073">
    <property type="entry name" value="5_3_exoribonuclease"/>
</dbReference>
<feature type="domain" description="Xrn1 N-terminal" evidence="1">
    <location>
        <begin position="35"/>
        <end position="131"/>
    </location>
</feature>
<dbReference type="InParanoid" id="A0A151ZD91"/>
<dbReference type="GO" id="GO:0004534">
    <property type="term" value="F:5'-3' RNA exonuclease activity"/>
    <property type="evidence" value="ECO:0007669"/>
    <property type="project" value="TreeGrafter"/>
</dbReference>
<proteinExistence type="predicted"/>
<organism evidence="2 3">
    <name type="scientific">Tieghemostelium lacteum</name>
    <name type="common">Slime mold</name>
    <name type="synonym">Dictyostelium lacteum</name>
    <dbReference type="NCBI Taxonomy" id="361077"/>
    <lineage>
        <taxon>Eukaryota</taxon>
        <taxon>Amoebozoa</taxon>
        <taxon>Evosea</taxon>
        <taxon>Eumycetozoa</taxon>
        <taxon>Dictyostelia</taxon>
        <taxon>Dictyosteliales</taxon>
        <taxon>Raperosteliaceae</taxon>
        <taxon>Tieghemostelium</taxon>
    </lineage>
</organism>